<feature type="transmembrane region" description="Helical" evidence="6">
    <location>
        <begin position="417"/>
        <end position="441"/>
    </location>
</feature>
<keyword evidence="4 6" id="KW-1133">Transmembrane helix</keyword>
<dbReference type="InterPro" id="IPR003838">
    <property type="entry name" value="ABC3_permease_C"/>
</dbReference>
<evidence type="ECO:0000313" key="9">
    <source>
        <dbReference type="EMBL" id="OIR00654.1"/>
    </source>
</evidence>
<evidence type="ECO:0000256" key="4">
    <source>
        <dbReference type="ARBA" id="ARBA00022989"/>
    </source>
</evidence>
<protein>
    <submittedName>
        <fullName evidence="9">Macrolide export ATP-binding/permease protein MacB</fullName>
        <ecNumber evidence="9">3.6.3.-</ecNumber>
    </submittedName>
</protein>
<dbReference type="PANTHER" id="PTHR30572:SF18">
    <property type="entry name" value="ABC-TYPE MACROLIDE FAMILY EXPORT SYSTEM PERMEASE COMPONENT 2"/>
    <property type="match status" value="1"/>
</dbReference>
<evidence type="ECO:0000259" key="7">
    <source>
        <dbReference type="Pfam" id="PF02687"/>
    </source>
</evidence>
<keyword evidence="3 6" id="KW-0812">Transmembrane</keyword>
<comment type="subcellular location">
    <subcellularLocation>
        <location evidence="1">Cell membrane</location>
        <topology evidence="1">Multi-pass membrane protein</topology>
    </subcellularLocation>
</comment>
<keyword evidence="9" id="KW-0547">Nucleotide-binding</keyword>
<dbReference type="AlphaFoldDB" id="A0A1J5SKP0"/>
<evidence type="ECO:0000259" key="8">
    <source>
        <dbReference type="Pfam" id="PF12704"/>
    </source>
</evidence>
<keyword evidence="2" id="KW-1003">Cell membrane</keyword>
<feature type="transmembrane region" description="Helical" evidence="6">
    <location>
        <begin position="750"/>
        <end position="772"/>
    </location>
</feature>
<reference evidence="9" key="1">
    <citation type="submission" date="2016-10" db="EMBL/GenBank/DDBJ databases">
        <title>Sequence of Gallionella enrichment culture.</title>
        <authorList>
            <person name="Poehlein A."/>
            <person name="Muehling M."/>
            <person name="Daniel R."/>
        </authorList>
    </citation>
    <scope>NUCLEOTIDE SEQUENCE</scope>
</reference>
<feature type="transmembrane region" description="Helical" evidence="6">
    <location>
        <begin position="718"/>
        <end position="738"/>
    </location>
</feature>
<dbReference type="GO" id="GO:0016787">
    <property type="term" value="F:hydrolase activity"/>
    <property type="evidence" value="ECO:0007669"/>
    <property type="project" value="UniProtKB-KW"/>
</dbReference>
<keyword evidence="9" id="KW-0067">ATP-binding</keyword>
<dbReference type="EC" id="3.6.3.-" evidence="9"/>
<dbReference type="GO" id="GO:0005886">
    <property type="term" value="C:plasma membrane"/>
    <property type="evidence" value="ECO:0007669"/>
    <property type="project" value="UniProtKB-SubCell"/>
</dbReference>
<dbReference type="PANTHER" id="PTHR30572">
    <property type="entry name" value="MEMBRANE COMPONENT OF TRANSPORTER-RELATED"/>
    <property type="match status" value="1"/>
</dbReference>
<dbReference type="Pfam" id="PF12704">
    <property type="entry name" value="MacB_PCD"/>
    <property type="match status" value="2"/>
</dbReference>
<evidence type="ECO:0000256" key="6">
    <source>
        <dbReference type="SAM" id="Phobius"/>
    </source>
</evidence>
<feature type="transmembrane region" description="Helical" evidence="6">
    <location>
        <begin position="21"/>
        <end position="41"/>
    </location>
</feature>
<sequence>MIKNYFVITFRNILRNKTFSFLNIFGLAVGIASAALIFLWVEDELNYNHYFPNRNNLYVIKDKQTYDGNTFVFDATPGPLAQAVKDETPGIQTVARSTWVNPMLFSLGDKSVYENGRYVDSGFLTMFSVPFIKGNAAAAFAQLHSVVVSEKMALKFFASIDNIVGKTLKVDNKEDYVISGVFKDLPENVSIKFDWLIPFKVYEEQNLWLKEWGSNAILTYARTDPNANIGTINKQLYDIVQRKNSQSNIAKMMLYPFNRIRLYNNFDNSGNEKEGVIKNVRLFSLIAWIILIIACINFMNLATARSEKRSKEVGIRKVMGAIKQKLIVQFIAESVLLSFASMLLAVAIILLALPAFNNLVHKNLALQIFQPIHLGGLIAIALVCGILAGSYPAFYLSSFNPALVLKSTKLKTGSAAFIRKALVVTQFSASVVLIICTIIIYQQIQYGKEKDLGFKKDGLIITSLHGNMRSHFSSIKNDLLNTGVVENASISNNEVLNMGSNTGDFSWEGKAPDKQILITVEGISSEYIATQGMQLKQGRSFYKNLKADSNNVIINETLARIMNNKNILGAVINREKDKYTVVGVVKDFVSNRSNVYAPASPLMLFADTSNANVLSVRLKANAPITSALASIEKVIKTNNPGYPFEYEFADEEFGRFFQAETLIGKLAGVFSALAIIISCLGLFGLASFTAERRTKEIGIRKVLGASVSGITSLLSKDFLKPVLLSVVIAFPVSWWMMFNWLKDYQYKIIIHWWVFALAGLLVLLIALVTVSFQSVRAAIANPVKSLRTE</sequence>
<dbReference type="InterPro" id="IPR050250">
    <property type="entry name" value="Macrolide_Exporter_MacB"/>
</dbReference>
<feature type="domain" description="MacB-like periplasmic core" evidence="8">
    <location>
        <begin position="504"/>
        <end position="633"/>
    </location>
</feature>
<evidence type="ECO:0000256" key="2">
    <source>
        <dbReference type="ARBA" id="ARBA00022475"/>
    </source>
</evidence>
<organism evidence="9">
    <name type="scientific">mine drainage metagenome</name>
    <dbReference type="NCBI Taxonomy" id="410659"/>
    <lineage>
        <taxon>unclassified sequences</taxon>
        <taxon>metagenomes</taxon>
        <taxon>ecological metagenomes</taxon>
    </lineage>
</organism>
<dbReference type="EMBL" id="MLJW01000093">
    <property type="protein sequence ID" value="OIR00654.1"/>
    <property type="molecule type" value="Genomic_DNA"/>
</dbReference>
<accession>A0A1J5SKP0</accession>
<gene>
    <name evidence="9" type="primary">macB_39</name>
    <name evidence="9" type="ORF">GALL_173460</name>
</gene>
<feature type="transmembrane region" description="Helical" evidence="6">
    <location>
        <begin position="372"/>
        <end position="396"/>
    </location>
</feature>
<feature type="transmembrane region" description="Helical" evidence="6">
    <location>
        <begin position="282"/>
        <end position="302"/>
    </location>
</feature>
<keyword evidence="5 6" id="KW-0472">Membrane</keyword>
<evidence type="ECO:0000256" key="3">
    <source>
        <dbReference type="ARBA" id="ARBA00022692"/>
    </source>
</evidence>
<dbReference type="GO" id="GO:0022857">
    <property type="term" value="F:transmembrane transporter activity"/>
    <property type="evidence" value="ECO:0007669"/>
    <property type="project" value="TreeGrafter"/>
</dbReference>
<evidence type="ECO:0000256" key="1">
    <source>
        <dbReference type="ARBA" id="ARBA00004651"/>
    </source>
</evidence>
<feature type="transmembrane region" description="Helical" evidence="6">
    <location>
        <begin position="326"/>
        <end position="352"/>
    </location>
</feature>
<evidence type="ECO:0000256" key="5">
    <source>
        <dbReference type="ARBA" id="ARBA00023136"/>
    </source>
</evidence>
<dbReference type="InterPro" id="IPR025857">
    <property type="entry name" value="MacB_PCD"/>
</dbReference>
<dbReference type="Pfam" id="PF02687">
    <property type="entry name" value="FtsX"/>
    <property type="match status" value="2"/>
</dbReference>
<proteinExistence type="predicted"/>
<feature type="domain" description="MacB-like periplasmic core" evidence="8">
    <location>
        <begin position="20"/>
        <end position="236"/>
    </location>
</feature>
<feature type="domain" description="ABC3 transporter permease C-terminal" evidence="7">
    <location>
        <begin position="669"/>
        <end position="781"/>
    </location>
</feature>
<feature type="transmembrane region" description="Helical" evidence="6">
    <location>
        <begin position="666"/>
        <end position="690"/>
    </location>
</feature>
<feature type="domain" description="ABC3 transporter permease C-terminal" evidence="7">
    <location>
        <begin position="285"/>
        <end position="401"/>
    </location>
</feature>
<dbReference type="GO" id="GO:0005524">
    <property type="term" value="F:ATP binding"/>
    <property type="evidence" value="ECO:0007669"/>
    <property type="project" value="UniProtKB-KW"/>
</dbReference>
<keyword evidence="9" id="KW-0378">Hydrolase</keyword>
<comment type="caution">
    <text evidence="9">The sequence shown here is derived from an EMBL/GenBank/DDBJ whole genome shotgun (WGS) entry which is preliminary data.</text>
</comment>
<name>A0A1J5SKP0_9ZZZZ</name>